<dbReference type="AlphaFoldDB" id="A0A2Z4FQD8"/>
<reference evidence="3 4" key="1">
    <citation type="submission" date="2018-06" db="EMBL/GenBank/DDBJ databases">
        <title>Lujinxingia sediminis gen. nov. sp. nov., a new facultative anaerobic member of the class Deltaproteobacteria, and proposal of Lujinxingaceae fam. nov.</title>
        <authorList>
            <person name="Guo L.-Y."/>
            <person name="Li C.-M."/>
            <person name="Wang S."/>
            <person name="Du Z.-J."/>
        </authorList>
    </citation>
    <scope>NUCLEOTIDE SEQUENCE [LARGE SCALE GENOMIC DNA]</scope>
    <source>
        <strain evidence="3 4">FA350</strain>
    </source>
</reference>
<dbReference type="GO" id="GO:0016757">
    <property type="term" value="F:glycosyltransferase activity"/>
    <property type="evidence" value="ECO:0007669"/>
    <property type="project" value="UniProtKB-KW"/>
</dbReference>
<dbReference type="Proteomes" id="UP000249799">
    <property type="component" value="Chromosome"/>
</dbReference>
<dbReference type="PANTHER" id="PTHR12526:SF510">
    <property type="entry name" value="D-INOSITOL 3-PHOSPHATE GLYCOSYLTRANSFERASE"/>
    <property type="match status" value="1"/>
</dbReference>
<evidence type="ECO:0000313" key="3">
    <source>
        <dbReference type="EMBL" id="AWV91140.1"/>
    </source>
</evidence>
<dbReference type="Pfam" id="PF00534">
    <property type="entry name" value="Glycos_transf_1"/>
    <property type="match status" value="1"/>
</dbReference>
<gene>
    <name evidence="3" type="ORF">DN745_18130</name>
</gene>
<accession>A0A2Z4FQD8</accession>
<keyword evidence="1" id="KW-0328">Glycosyltransferase</keyword>
<dbReference type="KEGG" id="bsed:DN745_18130"/>
<sequence>MKVLIYETGYAGHHLEYVNSLVKGLNRCGVEPLLVTSSEAVSSAEFRFRLSDESLHFRLDDSMSTTTVVSPVRTAIKKLWHLLGGISRHQPAHVYIPYIDGLIYLIGGLGDLAKGVIPEGTQIEGILFNANFAWTQTPKAADQLRLYLIEEALRSGLITRLHLLDEFVAEFIRERVAPSLSHRISILHDPAPSAQPLVTSHQARQKLGLPQDGALVLVTGVLTARKGVTQILQAMSQINNPRLKLVLAGKPDSEICALLQTPQANRLRERGRLIERLRFVEGAEFPLYFSASDLVSACYSDHLGSSGIVLNAARARRPLIGTNQGWIGKTIEKYGLGITCEVSDLDSIKRALNYMCAESFAFPSSSRRGEFLSKHRLEHFEDDLTRGARERSFALK</sequence>
<keyword evidence="4" id="KW-1185">Reference proteome</keyword>
<name>A0A2Z4FQD8_9DELT</name>
<evidence type="ECO:0000256" key="1">
    <source>
        <dbReference type="ARBA" id="ARBA00022676"/>
    </source>
</evidence>
<evidence type="ECO:0000313" key="4">
    <source>
        <dbReference type="Proteomes" id="UP000249799"/>
    </source>
</evidence>
<dbReference type="PANTHER" id="PTHR12526">
    <property type="entry name" value="GLYCOSYLTRANSFERASE"/>
    <property type="match status" value="1"/>
</dbReference>
<dbReference type="EMBL" id="CP030032">
    <property type="protein sequence ID" value="AWV91140.1"/>
    <property type="molecule type" value="Genomic_DNA"/>
</dbReference>
<dbReference type="Gene3D" id="3.40.50.2000">
    <property type="entry name" value="Glycogen Phosphorylase B"/>
    <property type="match status" value="1"/>
</dbReference>
<keyword evidence="2" id="KW-0808">Transferase</keyword>
<proteinExistence type="predicted"/>
<protein>
    <submittedName>
        <fullName evidence="3">Uncharacterized protein</fullName>
    </submittedName>
</protein>
<evidence type="ECO:0000256" key="2">
    <source>
        <dbReference type="ARBA" id="ARBA00022679"/>
    </source>
</evidence>
<dbReference type="OrthoDB" id="7826001at2"/>
<dbReference type="SUPFAM" id="SSF53756">
    <property type="entry name" value="UDP-Glycosyltransferase/glycogen phosphorylase"/>
    <property type="match status" value="1"/>
</dbReference>
<dbReference type="InterPro" id="IPR001296">
    <property type="entry name" value="Glyco_trans_1"/>
</dbReference>
<organism evidence="3 4">
    <name type="scientific">Bradymonas sediminis</name>
    <dbReference type="NCBI Taxonomy" id="1548548"/>
    <lineage>
        <taxon>Bacteria</taxon>
        <taxon>Deltaproteobacteria</taxon>
        <taxon>Bradymonadales</taxon>
        <taxon>Bradymonadaceae</taxon>
        <taxon>Bradymonas</taxon>
    </lineage>
</organism>
<dbReference type="RefSeq" id="WP_111337134.1">
    <property type="nucleotide sequence ID" value="NZ_CP030032.1"/>
</dbReference>